<evidence type="ECO:0000313" key="4">
    <source>
        <dbReference type="Proteomes" id="UP000541444"/>
    </source>
</evidence>
<dbReference type="SUPFAM" id="SSF53474">
    <property type="entry name" value="alpha/beta-Hydrolases"/>
    <property type="match status" value="1"/>
</dbReference>
<gene>
    <name evidence="2" type="ORF">GIB67_037557</name>
    <name evidence="3" type="ORF">GIB67_037558</name>
</gene>
<dbReference type="Proteomes" id="UP000541444">
    <property type="component" value="Unassembled WGS sequence"/>
</dbReference>
<dbReference type="Gene3D" id="3.40.50.1820">
    <property type="entry name" value="alpha/beta hydrolase"/>
    <property type="match status" value="1"/>
</dbReference>
<dbReference type="GO" id="GO:0016787">
    <property type="term" value="F:hydrolase activity"/>
    <property type="evidence" value="ECO:0007669"/>
    <property type="project" value="InterPro"/>
</dbReference>
<dbReference type="EMBL" id="JACGCM010000932">
    <property type="protein sequence ID" value="KAF6164400.1"/>
    <property type="molecule type" value="Genomic_DNA"/>
</dbReference>
<dbReference type="Pfam" id="PF07859">
    <property type="entry name" value="Abhydrolase_3"/>
    <property type="match status" value="1"/>
</dbReference>
<evidence type="ECO:0000313" key="3">
    <source>
        <dbReference type="EMBL" id="KAF6164401.1"/>
    </source>
</evidence>
<dbReference type="OrthoDB" id="408631at2759"/>
<reference evidence="2 4" key="1">
    <citation type="journal article" date="2020" name="IScience">
        <title>Genome Sequencing of the Endangered Kingdonia uniflora (Circaeasteraceae, Ranunculales) Reveals Potential Mechanisms of Evolutionary Specialization.</title>
        <authorList>
            <person name="Sun Y."/>
            <person name="Deng T."/>
            <person name="Zhang A."/>
            <person name="Moore M.J."/>
            <person name="Landis J.B."/>
            <person name="Lin N."/>
            <person name="Zhang H."/>
            <person name="Zhang X."/>
            <person name="Huang J."/>
            <person name="Zhang X."/>
            <person name="Sun H."/>
            <person name="Wang H."/>
        </authorList>
    </citation>
    <scope>NUCLEOTIDE SEQUENCE [LARGE SCALE GENOMIC DNA]</scope>
    <source>
        <strain evidence="2">TB1705</strain>
        <tissue evidence="2">Leaf</tissue>
    </source>
</reference>
<proteinExistence type="predicted"/>
<dbReference type="InterPro" id="IPR013094">
    <property type="entry name" value="AB_hydrolase_3"/>
</dbReference>
<keyword evidence="4" id="KW-1185">Reference proteome</keyword>
<dbReference type="InterPro" id="IPR029058">
    <property type="entry name" value="AB_hydrolase_fold"/>
</dbReference>
<evidence type="ECO:0000259" key="1">
    <source>
        <dbReference type="Pfam" id="PF07859"/>
    </source>
</evidence>
<organism evidence="2 4">
    <name type="scientific">Kingdonia uniflora</name>
    <dbReference type="NCBI Taxonomy" id="39325"/>
    <lineage>
        <taxon>Eukaryota</taxon>
        <taxon>Viridiplantae</taxon>
        <taxon>Streptophyta</taxon>
        <taxon>Embryophyta</taxon>
        <taxon>Tracheophyta</taxon>
        <taxon>Spermatophyta</taxon>
        <taxon>Magnoliopsida</taxon>
        <taxon>Ranunculales</taxon>
        <taxon>Circaeasteraceae</taxon>
        <taxon>Kingdonia</taxon>
    </lineage>
</organism>
<sequence>MQSRKQIRMDSNHHPLKVPILLDLCQNLALLIGANLDHEFANPMVQGTYANKIGKLPKVLIRGFQGDPLLDRQMELVAMLIRNGVQVTAYFDDIGFHCVNYLDPIRHLRIIT</sequence>
<protein>
    <recommendedName>
        <fullName evidence="1">Alpha/beta hydrolase fold-3 domain-containing protein</fullName>
    </recommendedName>
</protein>
<comment type="caution">
    <text evidence="2">The sequence shown here is derived from an EMBL/GenBank/DDBJ whole genome shotgun (WGS) entry which is preliminary data.</text>
</comment>
<dbReference type="EMBL" id="JACGCM010000932">
    <property type="protein sequence ID" value="KAF6164401.1"/>
    <property type="molecule type" value="Genomic_DNA"/>
</dbReference>
<dbReference type="AlphaFoldDB" id="A0A7J7NBK7"/>
<name>A0A7J7NBK7_9MAGN</name>
<accession>A0A7J7NBK7</accession>
<evidence type="ECO:0000313" key="2">
    <source>
        <dbReference type="EMBL" id="KAF6164400.1"/>
    </source>
</evidence>
<feature type="domain" description="Alpha/beta hydrolase fold-3" evidence="1">
    <location>
        <begin position="19"/>
        <end position="98"/>
    </location>
</feature>